<dbReference type="Proteomes" id="UP000596742">
    <property type="component" value="Unassembled WGS sequence"/>
</dbReference>
<feature type="compositionally biased region" description="Polar residues" evidence="6">
    <location>
        <begin position="1"/>
        <end position="15"/>
    </location>
</feature>
<evidence type="ECO:0000256" key="1">
    <source>
        <dbReference type="ARBA" id="ARBA00004123"/>
    </source>
</evidence>
<dbReference type="GO" id="GO:0005634">
    <property type="term" value="C:nucleus"/>
    <property type="evidence" value="ECO:0007669"/>
    <property type="project" value="UniProtKB-SubCell"/>
</dbReference>
<dbReference type="PANTHER" id="PTHR10985">
    <property type="entry name" value="BASIC HELIX-LOOP-HELIX TRANSCRIPTION FACTOR, HES-RELATED"/>
    <property type="match status" value="1"/>
</dbReference>
<accession>A0A8B6C2P7</accession>
<dbReference type="Pfam" id="PF00010">
    <property type="entry name" value="HLH"/>
    <property type="match status" value="1"/>
</dbReference>
<dbReference type="Gene3D" id="6.10.250.980">
    <property type="match status" value="1"/>
</dbReference>
<feature type="domain" description="BHLH" evidence="7">
    <location>
        <begin position="35"/>
        <end position="92"/>
    </location>
</feature>
<evidence type="ECO:0000256" key="5">
    <source>
        <dbReference type="ARBA" id="ARBA00023242"/>
    </source>
</evidence>
<feature type="region of interest" description="Disordered" evidence="6">
    <location>
        <begin position="1"/>
        <end position="48"/>
    </location>
</feature>
<dbReference type="SUPFAM" id="SSF158457">
    <property type="entry name" value="Orange domain-like"/>
    <property type="match status" value="1"/>
</dbReference>
<name>A0A8B6C2P7_MYTGA</name>
<dbReference type="InterPro" id="IPR003650">
    <property type="entry name" value="Orange_dom"/>
</dbReference>
<feature type="compositionally biased region" description="Low complexity" evidence="6">
    <location>
        <begin position="162"/>
        <end position="172"/>
    </location>
</feature>
<comment type="subcellular location">
    <subcellularLocation>
        <location evidence="1">Nucleus</location>
    </subcellularLocation>
</comment>
<evidence type="ECO:0000313" key="10">
    <source>
        <dbReference type="Proteomes" id="UP000596742"/>
    </source>
</evidence>
<dbReference type="InterPro" id="IPR011598">
    <property type="entry name" value="bHLH_dom"/>
</dbReference>
<evidence type="ECO:0000256" key="3">
    <source>
        <dbReference type="ARBA" id="ARBA00023125"/>
    </source>
</evidence>
<protein>
    <submittedName>
        <fullName evidence="9">Hairy and enhancer of split 1</fullName>
    </submittedName>
</protein>
<feature type="compositionally biased region" description="Basic and acidic residues" evidence="6">
    <location>
        <begin position="16"/>
        <end position="27"/>
    </location>
</feature>
<dbReference type="CDD" id="cd18913">
    <property type="entry name" value="bHLH-O_hairy_like"/>
    <property type="match status" value="1"/>
</dbReference>
<dbReference type="InterPro" id="IPR050370">
    <property type="entry name" value="HES_HEY"/>
</dbReference>
<evidence type="ECO:0000256" key="2">
    <source>
        <dbReference type="ARBA" id="ARBA00023015"/>
    </source>
</evidence>
<dbReference type="EMBL" id="UYJE01001055">
    <property type="protein sequence ID" value="VDH98741.1"/>
    <property type="molecule type" value="Genomic_DNA"/>
</dbReference>
<comment type="caution">
    <text evidence="9">The sequence shown here is derived from an EMBL/GenBank/DDBJ whole genome shotgun (WGS) entry which is preliminary data.</text>
</comment>
<evidence type="ECO:0000313" key="9">
    <source>
        <dbReference type="EMBL" id="VDH98741.1"/>
    </source>
</evidence>
<evidence type="ECO:0000259" key="7">
    <source>
        <dbReference type="PROSITE" id="PS50888"/>
    </source>
</evidence>
<organism evidence="9 10">
    <name type="scientific">Mytilus galloprovincialis</name>
    <name type="common">Mediterranean mussel</name>
    <dbReference type="NCBI Taxonomy" id="29158"/>
    <lineage>
        <taxon>Eukaryota</taxon>
        <taxon>Metazoa</taxon>
        <taxon>Spiralia</taxon>
        <taxon>Lophotrochozoa</taxon>
        <taxon>Mollusca</taxon>
        <taxon>Bivalvia</taxon>
        <taxon>Autobranchia</taxon>
        <taxon>Pteriomorphia</taxon>
        <taxon>Mytilida</taxon>
        <taxon>Mytiloidea</taxon>
        <taxon>Mytilidae</taxon>
        <taxon>Mytilinae</taxon>
        <taxon>Mytilus</taxon>
    </lineage>
</organism>
<keyword evidence="4" id="KW-0804">Transcription</keyword>
<dbReference type="GO" id="GO:0006355">
    <property type="term" value="P:regulation of DNA-templated transcription"/>
    <property type="evidence" value="ECO:0007669"/>
    <property type="project" value="InterPro"/>
</dbReference>
<dbReference type="SMART" id="SM00511">
    <property type="entry name" value="ORANGE"/>
    <property type="match status" value="1"/>
</dbReference>
<evidence type="ECO:0000256" key="6">
    <source>
        <dbReference type="SAM" id="MobiDB-lite"/>
    </source>
</evidence>
<dbReference type="SUPFAM" id="SSF47459">
    <property type="entry name" value="HLH, helix-loop-helix DNA-binding domain"/>
    <property type="match status" value="1"/>
</dbReference>
<dbReference type="OrthoDB" id="6085656at2759"/>
<feature type="compositionally biased region" description="Basic and acidic residues" evidence="6">
    <location>
        <begin position="173"/>
        <end position="182"/>
    </location>
</feature>
<dbReference type="SMART" id="SM00353">
    <property type="entry name" value="HLH"/>
    <property type="match status" value="1"/>
</dbReference>
<dbReference type="GO" id="GO:0046983">
    <property type="term" value="F:protein dimerization activity"/>
    <property type="evidence" value="ECO:0007669"/>
    <property type="project" value="InterPro"/>
</dbReference>
<sequence>MNNNNDTVGSSQNQDKMTEDLDKETDKVSSSAPDRRKTSKPIMEKRRRARINASLTELKTFLLDVIKKEGLRHNKMEKADILELTVRHLRQLQRQQYTVSTSGEESTSDTFRLGFSECTSEVTKFLSRISNIEPNFQVKLLEHLSMCSSSKNSLKIPNISVSPVSTSSSMKSDTTREEHTLEKCSPSTMAFKNTADIFNSHHTDDKLVKHGNVNSTQMCNMSSQQFKMLNVDRLTEHPLRVSTTNMHNLPFHQPKMSDTDRPIQQPVVMSTVANDASIQPFQQLNTCGTSIGNVSGNAAFGNIISGIQLVPVQLPSGETLYFIPTNILTNTCVPISKPSVPITNYLSQNISQPVVSSAFPCVQSSSRTVIENIRIPSCSQRETYTENNQNERALNFYDRTIRNNIEQNEPNAFRNEHQISSQQHEALEPVWRPW</sequence>
<dbReference type="InterPro" id="IPR036638">
    <property type="entry name" value="HLH_DNA-bd_sf"/>
</dbReference>
<feature type="region of interest" description="Disordered" evidence="6">
    <location>
        <begin position="162"/>
        <end position="182"/>
    </location>
</feature>
<gene>
    <name evidence="9" type="ORF">MGAL_10B093807</name>
</gene>
<evidence type="ECO:0000259" key="8">
    <source>
        <dbReference type="PROSITE" id="PS51054"/>
    </source>
</evidence>
<proteinExistence type="predicted"/>
<dbReference type="PROSITE" id="PS51054">
    <property type="entry name" value="ORANGE"/>
    <property type="match status" value="1"/>
</dbReference>
<dbReference type="FunFam" id="4.10.280.10:FF:000009">
    <property type="entry name" value="Transcription factor HES-1"/>
    <property type="match status" value="1"/>
</dbReference>
<evidence type="ECO:0000256" key="4">
    <source>
        <dbReference type="ARBA" id="ARBA00023163"/>
    </source>
</evidence>
<keyword evidence="2" id="KW-0805">Transcription regulation</keyword>
<feature type="domain" description="Orange" evidence="8">
    <location>
        <begin position="111"/>
        <end position="144"/>
    </location>
</feature>
<dbReference type="PROSITE" id="PS50888">
    <property type="entry name" value="BHLH"/>
    <property type="match status" value="1"/>
</dbReference>
<reference evidence="9" key="1">
    <citation type="submission" date="2018-11" db="EMBL/GenBank/DDBJ databases">
        <authorList>
            <person name="Alioto T."/>
            <person name="Alioto T."/>
        </authorList>
    </citation>
    <scope>NUCLEOTIDE SEQUENCE</scope>
</reference>
<keyword evidence="5" id="KW-0539">Nucleus</keyword>
<dbReference type="Gene3D" id="4.10.280.10">
    <property type="entry name" value="Helix-loop-helix DNA-binding domain"/>
    <property type="match status" value="1"/>
</dbReference>
<keyword evidence="3" id="KW-0238">DNA-binding</keyword>
<dbReference type="Pfam" id="PF07527">
    <property type="entry name" value="Hairy_orange"/>
    <property type="match status" value="1"/>
</dbReference>
<dbReference type="AlphaFoldDB" id="A0A8B6C2P7"/>
<keyword evidence="10" id="KW-1185">Reference proteome</keyword>
<dbReference type="GO" id="GO:0003677">
    <property type="term" value="F:DNA binding"/>
    <property type="evidence" value="ECO:0007669"/>
    <property type="project" value="UniProtKB-KW"/>
</dbReference>